<protein>
    <submittedName>
        <fullName evidence="4">Cell surface protein</fullName>
    </submittedName>
</protein>
<feature type="signal peptide" evidence="2">
    <location>
        <begin position="1"/>
        <end position="24"/>
    </location>
</feature>
<dbReference type="KEGG" id="kme:H0A61_01140"/>
<organism evidence="4 5">
    <name type="scientific">Koleobacter methoxysyntrophicus</name>
    <dbReference type="NCBI Taxonomy" id="2751313"/>
    <lineage>
        <taxon>Bacteria</taxon>
        <taxon>Bacillati</taxon>
        <taxon>Bacillota</taxon>
        <taxon>Clostridia</taxon>
        <taxon>Koleobacterales</taxon>
        <taxon>Koleobacteraceae</taxon>
        <taxon>Koleobacter</taxon>
    </lineage>
</organism>
<gene>
    <name evidence="4" type="ORF">H0A61_01140</name>
</gene>
<dbReference type="AlphaFoldDB" id="A0A8A0RKA3"/>
<dbReference type="EMBL" id="CP059066">
    <property type="protein sequence ID" value="QSQ08795.1"/>
    <property type="molecule type" value="Genomic_DNA"/>
</dbReference>
<keyword evidence="5" id="KW-1185">Reference proteome</keyword>
<accession>A0A8A0RKA3</accession>
<dbReference type="InterPro" id="IPR001119">
    <property type="entry name" value="SLH_dom"/>
</dbReference>
<feature type="domain" description="SLH" evidence="3">
    <location>
        <begin position="86"/>
        <end position="149"/>
    </location>
</feature>
<feature type="domain" description="SLH" evidence="3">
    <location>
        <begin position="22"/>
        <end position="85"/>
    </location>
</feature>
<name>A0A8A0RKA3_9FIRM</name>
<dbReference type="Pfam" id="PF00395">
    <property type="entry name" value="SLH"/>
    <property type="match status" value="2"/>
</dbReference>
<dbReference type="Proteomes" id="UP000662904">
    <property type="component" value="Chromosome"/>
</dbReference>
<dbReference type="RefSeq" id="WP_206708998.1">
    <property type="nucleotide sequence ID" value="NZ_CP059066.1"/>
</dbReference>
<evidence type="ECO:0000256" key="2">
    <source>
        <dbReference type="SAM" id="SignalP"/>
    </source>
</evidence>
<evidence type="ECO:0000256" key="1">
    <source>
        <dbReference type="ARBA" id="ARBA00022737"/>
    </source>
</evidence>
<dbReference type="InterPro" id="IPR051465">
    <property type="entry name" value="Cell_Envelope_Struct_Comp"/>
</dbReference>
<evidence type="ECO:0000313" key="5">
    <source>
        <dbReference type="Proteomes" id="UP000662904"/>
    </source>
</evidence>
<proteinExistence type="predicted"/>
<reference evidence="4" key="1">
    <citation type="submission" date="2020-07" db="EMBL/GenBank/DDBJ databases">
        <title>Koleobacter methoxysyntrophicus gen. nov., sp. nov., a novel anaerobic bacterium isolated from deep subsurface oil field and proposal of Koleobacterales ord. nov. in the phylum Firmicutes.</title>
        <authorList>
            <person name="Sakamoto S."/>
            <person name="Tamaki H."/>
        </authorList>
    </citation>
    <scope>NUCLEOTIDE SEQUENCE</scope>
    <source>
        <strain evidence="4">NRmbB1</strain>
    </source>
</reference>
<evidence type="ECO:0000313" key="4">
    <source>
        <dbReference type="EMBL" id="QSQ08795.1"/>
    </source>
</evidence>
<sequence>MKRKLLALAVAVIFILGTVATGFAADFKDVENADCKNAVTKLSALGIISGFPDGTFRPAEPVTRAQMAKIIVTAAGVGNAAQYAAGITKYSDVPASHWASGYINVASDMGIIQGYGDGRFGPEDQVTYAQAITMIVRALGYEPKAKALGGYPGGYLTVAAEKEITDGVTVVGSLVANRGDIALMISNSLTVPMMVQKTWGQFPEYAEDENQTLLKKLGVTELEGVRVVANKRVNDTLKDNELKLSNGKIYTIKFDGNAEYLFGLQVTAWIKSSDLIGVEIETDVFFDAVKEDGGELKLVGAGKKYSFADEVAVYVNGEEEEENFDFAGFVADYAKVVLDDDGKVAFVDAYEWTDFIAVEEVEGDVVYGYGDELDLEDWTVVKDGKSIAVKDIKEGDILFYNESAEYAEVYNKSYKGKIEKVYDDSFKIAGKEFDYEFDALSGGALYADDNELKNFDANVADDMKEEGGVVEVFVDRHGNAILVFGDTGEAETSTFYAYVIENASKYEIRNKEYYNLDVVNEKGKEVKYDIAAEDAEKWGIDGLEARTVVKIEVDEDGDVVGVEILEPNGTDITFKTDDSYVNGKKLLSSAIVFDIEDYTVDVDDIVVSTLGKADFDEVKKGDIYVDDEDRVVVIVVKESDKETDETDYTAVAIADRKKVTGKDIWRLDLNIDGKEVTYYTKDGKVSVAADVYEGMFVKVTVDGKTDEITGCTILDTEESARVVEGTVNSRSTRDLTLEVGDTTYRLDDATILDATDDYAVIRIRDLAVGDNVKILLVSDGSRYAKYVVKTE</sequence>
<keyword evidence="2" id="KW-0732">Signal</keyword>
<dbReference type="PANTHER" id="PTHR43308">
    <property type="entry name" value="OUTER MEMBRANE PROTEIN ALPHA-RELATED"/>
    <property type="match status" value="1"/>
</dbReference>
<evidence type="ECO:0000259" key="3">
    <source>
        <dbReference type="PROSITE" id="PS51272"/>
    </source>
</evidence>
<dbReference type="PROSITE" id="PS51272">
    <property type="entry name" value="SLH"/>
    <property type="match status" value="2"/>
</dbReference>
<feature type="chain" id="PRO_5039401427" evidence="2">
    <location>
        <begin position="25"/>
        <end position="791"/>
    </location>
</feature>
<dbReference type="PANTHER" id="PTHR43308:SF5">
    <property type="entry name" value="S-LAYER PROTEIN _ PEPTIDOGLYCAN ENDO-BETA-N-ACETYLGLUCOSAMINIDASE"/>
    <property type="match status" value="1"/>
</dbReference>
<keyword evidence="1" id="KW-0677">Repeat</keyword>